<keyword evidence="2" id="KW-0808">Transferase</keyword>
<dbReference type="Gene3D" id="3.40.630.30">
    <property type="match status" value="1"/>
</dbReference>
<proteinExistence type="predicted"/>
<dbReference type="GO" id="GO:0008999">
    <property type="term" value="F:protein-N-terminal-alanine acetyltransferase activity"/>
    <property type="evidence" value="ECO:0007669"/>
    <property type="project" value="TreeGrafter"/>
</dbReference>
<evidence type="ECO:0000259" key="1">
    <source>
        <dbReference type="Pfam" id="PF13302"/>
    </source>
</evidence>
<name>A0A2A9CXW0_9MICO</name>
<evidence type="ECO:0000313" key="3">
    <source>
        <dbReference type="Proteomes" id="UP000224915"/>
    </source>
</evidence>
<dbReference type="GO" id="GO:1990189">
    <property type="term" value="F:protein N-terminal-serine acetyltransferase activity"/>
    <property type="evidence" value="ECO:0007669"/>
    <property type="project" value="TreeGrafter"/>
</dbReference>
<dbReference type="OrthoDB" id="3466127at2"/>
<dbReference type="PANTHER" id="PTHR43441">
    <property type="entry name" value="RIBOSOMAL-PROTEIN-SERINE ACETYLTRANSFERASE"/>
    <property type="match status" value="1"/>
</dbReference>
<dbReference type="Proteomes" id="UP000224915">
    <property type="component" value="Unassembled WGS sequence"/>
</dbReference>
<accession>A0A2A9CXW0</accession>
<dbReference type="EMBL" id="PDJD01000001">
    <property type="protein sequence ID" value="PFG18981.1"/>
    <property type="molecule type" value="Genomic_DNA"/>
</dbReference>
<dbReference type="SUPFAM" id="SSF55729">
    <property type="entry name" value="Acyl-CoA N-acyltransferases (Nat)"/>
    <property type="match status" value="1"/>
</dbReference>
<evidence type="ECO:0000313" key="2">
    <source>
        <dbReference type="EMBL" id="PFG18981.1"/>
    </source>
</evidence>
<comment type="caution">
    <text evidence="2">The sequence shown here is derived from an EMBL/GenBank/DDBJ whole genome shotgun (WGS) entry which is preliminary data.</text>
</comment>
<keyword evidence="3" id="KW-1185">Reference proteome</keyword>
<protein>
    <submittedName>
        <fullName evidence="2">RimJ/RimL family protein N-acetyltransferase</fullName>
    </submittedName>
</protein>
<organism evidence="2 3">
    <name type="scientific">Serinibacter salmoneus</name>
    <dbReference type="NCBI Taxonomy" id="556530"/>
    <lineage>
        <taxon>Bacteria</taxon>
        <taxon>Bacillati</taxon>
        <taxon>Actinomycetota</taxon>
        <taxon>Actinomycetes</taxon>
        <taxon>Micrococcales</taxon>
        <taxon>Beutenbergiaceae</taxon>
        <taxon>Serinibacter</taxon>
    </lineage>
</organism>
<sequence>MDLTEIWPAAGLRARAGDLELRWIGDALMVDLADLASRGIHDPGAMPFYQPWTRGTPLEVARNVVTYQWQVRGAVGPSRVVLELGALVAGVPVGIQGASGADWSVLGEVETGSWLGREYQGRGIGTRMRALMLELLFDGLGAQVVRSGAFADNPASNAVSARVGYVPDGAARLVREGAAVEQRRWVMTRERFAQVREANQALLGGPVVLDGVEPVRAILSD</sequence>
<dbReference type="Pfam" id="PF13302">
    <property type="entry name" value="Acetyltransf_3"/>
    <property type="match status" value="1"/>
</dbReference>
<dbReference type="PANTHER" id="PTHR43441:SF11">
    <property type="entry name" value="RIBOSOMAL-PROTEIN-SERINE ACETYLTRANSFERASE"/>
    <property type="match status" value="1"/>
</dbReference>
<dbReference type="RefSeq" id="WP_098468187.1">
    <property type="nucleotide sequence ID" value="NZ_PDJD01000001.1"/>
</dbReference>
<dbReference type="InterPro" id="IPR051908">
    <property type="entry name" value="Ribosomal_N-acetyltransferase"/>
</dbReference>
<dbReference type="InterPro" id="IPR000182">
    <property type="entry name" value="GNAT_dom"/>
</dbReference>
<dbReference type="InterPro" id="IPR016181">
    <property type="entry name" value="Acyl_CoA_acyltransferase"/>
</dbReference>
<dbReference type="GO" id="GO:0005737">
    <property type="term" value="C:cytoplasm"/>
    <property type="evidence" value="ECO:0007669"/>
    <property type="project" value="TreeGrafter"/>
</dbReference>
<gene>
    <name evidence="2" type="ORF">ATL40_0535</name>
</gene>
<dbReference type="AlphaFoldDB" id="A0A2A9CXW0"/>
<feature type="domain" description="N-acetyltransferase" evidence="1">
    <location>
        <begin position="31"/>
        <end position="165"/>
    </location>
</feature>
<reference evidence="2 3" key="1">
    <citation type="submission" date="2017-10" db="EMBL/GenBank/DDBJ databases">
        <title>Sequencing the genomes of 1000 actinobacteria strains.</title>
        <authorList>
            <person name="Klenk H.-P."/>
        </authorList>
    </citation>
    <scope>NUCLEOTIDE SEQUENCE [LARGE SCALE GENOMIC DNA]</scope>
    <source>
        <strain evidence="2 3">DSM 21801</strain>
    </source>
</reference>